<dbReference type="AlphaFoldDB" id="A0A0C9WYC8"/>
<keyword evidence="2" id="KW-1185">Reference proteome</keyword>
<protein>
    <submittedName>
        <fullName evidence="1">Uncharacterized protein</fullName>
    </submittedName>
</protein>
<name>A0A0C9WYC8_9AGAR</name>
<dbReference type="EMBL" id="KN838683">
    <property type="protein sequence ID" value="KIJ97830.1"/>
    <property type="molecule type" value="Genomic_DNA"/>
</dbReference>
<evidence type="ECO:0000313" key="1">
    <source>
        <dbReference type="EMBL" id="KIJ97830.1"/>
    </source>
</evidence>
<reference evidence="2" key="2">
    <citation type="submission" date="2015-01" db="EMBL/GenBank/DDBJ databases">
        <title>Evolutionary Origins and Diversification of the Mycorrhizal Mutualists.</title>
        <authorList>
            <consortium name="DOE Joint Genome Institute"/>
            <consortium name="Mycorrhizal Genomics Consortium"/>
            <person name="Kohler A."/>
            <person name="Kuo A."/>
            <person name="Nagy L.G."/>
            <person name="Floudas D."/>
            <person name="Copeland A."/>
            <person name="Barry K.W."/>
            <person name="Cichocki N."/>
            <person name="Veneault-Fourrey C."/>
            <person name="LaButti K."/>
            <person name="Lindquist E.A."/>
            <person name="Lipzen A."/>
            <person name="Lundell T."/>
            <person name="Morin E."/>
            <person name="Murat C."/>
            <person name="Riley R."/>
            <person name="Ohm R."/>
            <person name="Sun H."/>
            <person name="Tunlid A."/>
            <person name="Henrissat B."/>
            <person name="Grigoriev I.V."/>
            <person name="Hibbett D.S."/>
            <person name="Martin F."/>
        </authorList>
    </citation>
    <scope>NUCLEOTIDE SEQUENCE [LARGE SCALE GENOMIC DNA]</scope>
    <source>
        <strain evidence="2">LaAM-08-1</strain>
    </source>
</reference>
<proteinExistence type="predicted"/>
<organism evidence="1 2">
    <name type="scientific">Laccaria amethystina LaAM-08-1</name>
    <dbReference type="NCBI Taxonomy" id="1095629"/>
    <lineage>
        <taxon>Eukaryota</taxon>
        <taxon>Fungi</taxon>
        <taxon>Dikarya</taxon>
        <taxon>Basidiomycota</taxon>
        <taxon>Agaricomycotina</taxon>
        <taxon>Agaricomycetes</taxon>
        <taxon>Agaricomycetidae</taxon>
        <taxon>Agaricales</taxon>
        <taxon>Agaricineae</taxon>
        <taxon>Hydnangiaceae</taxon>
        <taxon>Laccaria</taxon>
    </lineage>
</organism>
<accession>A0A0C9WYC8</accession>
<gene>
    <name evidence="1" type="ORF">K443DRAFT_9635</name>
</gene>
<evidence type="ECO:0000313" key="2">
    <source>
        <dbReference type="Proteomes" id="UP000054477"/>
    </source>
</evidence>
<reference evidence="1 2" key="1">
    <citation type="submission" date="2014-04" db="EMBL/GenBank/DDBJ databases">
        <authorList>
            <consortium name="DOE Joint Genome Institute"/>
            <person name="Kuo A."/>
            <person name="Kohler A."/>
            <person name="Nagy L.G."/>
            <person name="Floudas D."/>
            <person name="Copeland A."/>
            <person name="Barry K.W."/>
            <person name="Cichocki N."/>
            <person name="Veneault-Fourrey C."/>
            <person name="LaButti K."/>
            <person name="Lindquist E.A."/>
            <person name="Lipzen A."/>
            <person name="Lundell T."/>
            <person name="Morin E."/>
            <person name="Murat C."/>
            <person name="Sun H."/>
            <person name="Tunlid A."/>
            <person name="Henrissat B."/>
            <person name="Grigoriev I.V."/>
            <person name="Hibbett D.S."/>
            <person name="Martin F."/>
            <person name="Nordberg H.P."/>
            <person name="Cantor M.N."/>
            <person name="Hua S.X."/>
        </authorList>
    </citation>
    <scope>NUCLEOTIDE SEQUENCE [LARGE SCALE GENOMIC DNA]</scope>
    <source>
        <strain evidence="1 2">LaAM-08-1</strain>
    </source>
</reference>
<dbReference type="OrthoDB" id="10493218at2759"/>
<sequence>MGGADTLSMEDVMHSLDYLNLKTFEAASAMVSTMACYKGRQRYLGQDLMATVDKAKKIGSYTLSLEGADHTTAIAQIVLQTAMVTLSASLILAWRPGDESANNALQHTYDMIRASAGEETRLLNNRAFTGISGLPENGAP</sequence>
<dbReference type="HOGENOM" id="CLU_1835465_0_0_1"/>
<dbReference type="Proteomes" id="UP000054477">
    <property type="component" value="Unassembled WGS sequence"/>
</dbReference>